<reference evidence="1 2" key="1">
    <citation type="submission" date="2015-04" db="EMBL/GenBank/DDBJ databases">
        <title>The complete genome sequence of the hyperthermophilic, obligate iron-reducing archaeon Geoglobus ahangari strain 234T.</title>
        <authorList>
            <person name="Manzella M.P."/>
            <person name="Holmes D.E."/>
            <person name="Rocheleau J.M."/>
            <person name="Chung A."/>
            <person name="Reguera G."/>
            <person name="Kashefi K."/>
        </authorList>
    </citation>
    <scope>NUCLEOTIDE SEQUENCE [LARGE SCALE GENOMIC DNA]</scope>
    <source>
        <strain evidence="1 2">234</strain>
    </source>
</reference>
<dbReference type="HOGENOM" id="CLU_091965_0_0_2"/>
<dbReference type="PATRIC" id="fig|113653.22.peg.943"/>
<accession>A0A0F7II62</accession>
<proteinExistence type="predicted"/>
<organism evidence="1 2">
    <name type="scientific">Geoglobus ahangari</name>
    <dbReference type="NCBI Taxonomy" id="113653"/>
    <lineage>
        <taxon>Archaea</taxon>
        <taxon>Methanobacteriati</taxon>
        <taxon>Methanobacteriota</taxon>
        <taxon>Archaeoglobi</taxon>
        <taxon>Archaeoglobales</taxon>
        <taxon>Archaeoglobaceae</taxon>
        <taxon>Geoglobus</taxon>
    </lineage>
</organism>
<dbReference type="AlphaFoldDB" id="A0A0F7II62"/>
<sequence length="272" mass="32830">MEWVDVVLVDTFPAFLERWNGDEESWLEYIRDFPELFEKIRMDYEKYGNDWRDYLRLLSKRELPELKRAHERLVEAIPEVGVRIEELFCVEQEDYNIVIYVGLENGAGWVTEFMGKPSILFGLEAIAELGWHDNVRGLVAHEFGHLVHWVVRGGSIEELENEEIMWLYTEGFAQRIEDIVTGRPWHLESEGWFEWCVENERLIKKEFLRRLRANEPLNRFFGSWYRVFGRRFLGYYLGYRFVEWLETEFSLRGIALMDRELVRDRILEFLEL</sequence>
<dbReference type="InParanoid" id="A0A0F7II62"/>
<dbReference type="Proteomes" id="UP000034723">
    <property type="component" value="Chromosome"/>
</dbReference>
<dbReference type="EMBL" id="CP011267">
    <property type="protein sequence ID" value="AKG91732.1"/>
    <property type="molecule type" value="Genomic_DNA"/>
</dbReference>
<dbReference type="KEGG" id="gah:GAH_00942"/>
<evidence type="ECO:0000313" key="1">
    <source>
        <dbReference type="EMBL" id="AKG91732.1"/>
    </source>
</evidence>
<keyword evidence="2" id="KW-1185">Reference proteome</keyword>
<gene>
    <name evidence="1" type="ORF">GAH_00942</name>
</gene>
<evidence type="ECO:0000313" key="2">
    <source>
        <dbReference type="Proteomes" id="UP000034723"/>
    </source>
</evidence>
<name>A0A0F7II62_9EURY</name>
<protein>
    <submittedName>
        <fullName evidence="1">Peptidase MA superfamily</fullName>
    </submittedName>
</protein>